<dbReference type="EMBL" id="CP033926">
    <property type="protein sequence ID" value="AZB01718.1"/>
    <property type="molecule type" value="Genomic_DNA"/>
</dbReference>
<reference evidence="5 6" key="1">
    <citation type="submission" date="2017-01" db="EMBL/GenBank/DDBJ databases">
        <authorList>
            <person name="Mah S.A."/>
            <person name="Swanson W.J."/>
            <person name="Moy G.W."/>
            <person name="Vacquier V.D."/>
        </authorList>
    </citation>
    <scope>NUCLEOTIDE SEQUENCE [LARGE SCALE GENOMIC DNA]</scope>
    <source>
        <strain evidence="5 6">DSM 16927</strain>
    </source>
</reference>
<dbReference type="NCBIfam" id="TIGR04183">
    <property type="entry name" value="Por_Secre_tail"/>
    <property type="match status" value="1"/>
</dbReference>
<dbReference type="InterPro" id="IPR026444">
    <property type="entry name" value="Secre_tail"/>
</dbReference>
<evidence type="ECO:0000313" key="7">
    <source>
        <dbReference type="Proteomes" id="UP000279541"/>
    </source>
</evidence>
<evidence type="ECO:0000313" key="6">
    <source>
        <dbReference type="Proteomes" id="UP000186106"/>
    </source>
</evidence>
<keyword evidence="7" id="KW-1185">Reference proteome</keyword>
<dbReference type="Proteomes" id="UP000186106">
    <property type="component" value="Unassembled WGS sequence"/>
</dbReference>
<dbReference type="OrthoDB" id="9805017at2"/>
<dbReference type="NCBIfam" id="TIGR02608">
    <property type="entry name" value="delta_60_rpt"/>
    <property type="match status" value="4"/>
</dbReference>
<evidence type="ECO:0000256" key="2">
    <source>
        <dbReference type="SAM" id="SignalP"/>
    </source>
</evidence>
<name>A0A1N7J5D1_9FLAO</name>
<dbReference type="KEGG" id="cjt:EG359_19855"/>
<feature type="domain" description="Secretion system C-terminal sorting" evidence="3">
    <location>
        <begin position="399"/>
        <end position="461"/>
    </location>
</feature>
<keyword evidence="1 2" id="KW-0732">Signal</keyword>
<evidence type="ECO:0000313" key="4">
    <source>
        <dbReference type="EMBL" id="AZB01718.1"/>
    </source>
</evidence>
<dbReference type="Gene3D" id="2.80.10.50">
    <property type="match status" value="2"/>
</dbReference>
<dbReference type="AlphaFoldDB" id="A0A1N7J5D1"/>
<sequence length="463" mass="50307">MKKILLLAILVIQNISAQIISKDPTFAINGIATMPGNLTWSMAQDSNNQIYFTHNVNTGNGINVTESYVTKLTANGTLDQTFGNSGKLQLPNNSYLNEVKVQSDGKLVVFGFTNTEAAAISRILPNGQLDNSFATNGTVIIPSLITDQEYASYGIILQNDKILVHAIRYIQNIQHNHIILRLNANGSLDNTFGNNGYVTTQGSPAGRTFVRMDNQSNIICFNSNGGFIQKFNSNGQPITSFGNNGTAPLLDANGYGYGNTSAVFVDSNNKILFSLGSDDKLLRINPDGSLDNTFNYNVNTNSGLNGGAWIQSITEEEGSYYIGGAGNSSNLISKLTQNGSVEPIFNNYLQTDSDVEEMIVNNGNIIIRGNGHIVKYLLTNATLSTTDITKINNDISFENPMKQALVYQSKEKVNKIEIYSLDGKILKTLKGSNISVSDLPKGVYMAKVTFEKGNSTAKKLIKD</sequence>
<dbReference type="Pfam" id="PF18962">
    <property type="entry name" value="Por_Secre_tail"/>
    <property type="match status" value="1"/>
</dbReference>
<dbReference type="Pfam" id="PF17164">
    <property type="entry name" value="DUF5122"/>
    <property type="match status" value="3"/>
</dbReference>
<dbReference type="SUPFAM" id="SSF63829">
    <property type="entry name" value="Calcium-dependent phosphotriesterase"/>
    <property type="match status" value="1"/>
</dbReference>
<proteinExistence type="predicted"/>
<evidence type="ECO:0000256" key="1">
    <source>
        <dbReference type="ARBA" id="ARBA00022729"/>
    </source>
</evidence>
<feature type="signal peptide" evidence="2">
    <location>
        <begin position="1"/>
        <end position="17"/>
    </location>
</feature>
<evidence type="ECO:0000259" key="3">
    <source>
        <dbReference type="Pfam" id="PF18962"/>
    </source>
</evidence>
<reference evidence="4 7" key="2">
    <citation type="submission" date="2018-11" db="EMBL/GenBank/DDBJ databases">
        <title>Proposal to divide the Flavobacteriaceae and reorganize its genera based on Amino Acid Identity values calculated from whole genome sequences.</title>
        <authorList>
            <person name="Nicholson A.C."/>
            <person name="Gulvik C.A."/>
            <person name="Whitney A.M."/>
            <person name="Humrighouse B.W."/>
            <person name="Bell M."/>
            <person name="Holmes B."/>
            <person name="Steigerwalt A.G."/>
            <person name="Villarma A."/>
            <person name="Sheth M."/>
            <person name="Batra D."/>
            <person name="Pryor J."/>
            <person name="Bernardet J.-F."/>
            <person name="Hugo C."/>
            <person name="Kampfer P."/>
            <person name="Newman J."/>
            <person name="McQuiston J.R."/>
        </authorList>
    </citation>
    <scope>NUCLEOTIDE SEQUENCE [LARGE SCALE GENOMIC DNA]</scope>
    <source>
        <strain evidence="4 7">DSM 16927</strain>
    </source>
</reference>
<accession>A0A1N7J5D1</accession>
<dbReference type="STRING" id="112234.SAMN05421768_107342"/>
<feature type="chain" id="PRO_5044563578" evidence="2">
    <location>
        <begin position="18"/>
        <end position="463"/>
    </location>
</feature>
<evidence type="ECO:0000313" key="5">
    <source>
        <dbReference type="EMBL" id="SIS44573.1"/>
    </source>
</evidence>
<dbReference type="InterPro" id="IPR013431">
    <property type="entry name" value="Delta_60_rpt"/>
</dbReference>
<gene>
    <name evidence="4" type="ORF">EG359_19855</name>
    <name evidence="5" type="ORF">SAMN05421768_107342</name>
</gene>
<organism evidence="5 6">
    <name type="scientific">Chryseobacterium joostei</name>
    <dbReference type="NCBI Taxonomy" id="112234"/>
    <lineage>
        <taxon>Bacteria</taxon>
        <taxon>Pseudomonadati</taxon>
        <taxon>Bacteroidota</taxon>
        <taxon>Flavobacteriia</taxon>
        <taxon>Flavobacteriales</taxon>
        <taxon>Weeksellaceae</taxon>
        <taxon>Chryseobacterium group</taxon>
        <taxon>Chryseobacterium</taxon>
    </lineage>
</organism>
<dbReference type="EMBL" id="FTNZ01000007">
    <property type="protein sequence ID" value="SIS44573.1"/>
    <property type="molecule type" value="Genomic_DNA"/>
</dbReference>
<dbReference type="RefSeq" id="WP_076356657.1">
    <property type="nucleotide sequence ID" value="NZ_CP033926.1"/>
</dbReference>
<protein>
    <submittedName>
        <fullName evidence="5">Delta-60 repeat domain-containing protein/Por secretion system C-terminal sorting domain-containing protein</fullName>
    </submittedName>
    <submittedName>
        <fullName evidence="4">T9SS C-terminal target domain-containing protein</fullName>
    </submittedName>
</protein>
<dbReference type="Proteomes" id="UP000279541">
    <property type="component" value="Chromosome"/>
</dbReference>